<dbReference type="Proteomes" id="UP000494163">
    <property type="component" value="Chromosome 3R"/>
</dbReference>
<keyword evidence="2" id="KW-1185">Reference proteome</keyword>
<organism evidence="1 2">
    <name type="scientific">Drosophila busckii</name>
    <name type="common">Fruit fly</name>
    <dbReference type="NCBI Taxonomy" id="30019"/>
    <lineage>
        <taxon>Eukaryota</taxon>
        <taxon>Metazoa</taxon>
        <taxon>Ecdysozoa</taxon>
        <taxon>Arthropoda</taxon>
        <taxon>Hexapoda</taxon>
        <taxon>Insecta</taxon>
        <taxon>Pterygota</taxon>
        <taxon>Neoptera</taxon>
        <taxon>Endopterygota</taxon>
        <taxon>Diptera</taxon>
        <taxon>Brachycera</taxon>
        <taxon>Muscomorpha</taxon>
        <taxon>Ephydroidea</taxon>
        <taxon>Drosophilidae</taxon>
        <taxon>Drosophila</taxon>
    </lineage>
</organism>
<accession>A0A0M4EEC0</accession>
<name>A0A0M4EEC0_DROBS</name>
<sequence>MFYEQYKATRRRYPNLPIYKRAKEPMQLPSKFVKRTQRKFKQHDFDYEDCSSRHESLLYCNMCGSRFEKSCQLELHTLEECRKYLLATLLL</sequence>
<proteinExistence type="predicted"/>
<reference evidence="1 2" key="1">
    <citation type="submission" date="2015-08" db="EMBL/GenBank/DDBJ databases">
        <title>Ancestral chromatin configuration constrains chromatin evolution on differentiating sex chromosomes in Drosophila.</title>
        <authorList>
            <person name="Zhou Q."/>
            <person name="Bachtrog D."/>
        </authorList>
    </citation>
    <scope>NUCLEOTIDE SEQUENCE [LARGE SCALE GENOMIC DNA]</scope>
    <source>
        <tissue evidence="1">Whole larvae</tissue>
    </source>
</reference>
<gene>
    <name evidence="1" type="ORF">Dbus_chr3Rg1066</name>
</gene>
<feature type="non-terminal residue" evidence="1">
    <location>
        <position position="91"/>
    </location>
</feature>
<dbReference type="OMA" id="HESRLEC"/>
<evidence type="ECO:0000313" key="1">
    <source>
        <dbReference type="EMBL" id="ALC46316.1"/>
    </source>
</evidence>
<dbReference type="AlphaFoldDB" id="A0A0M4EEC0"/>
<dbReference type="OrthoDB" id="7859197at2759"/>
<evidence type="ECO:0000313" key="2">
    <source>
        <dbReference type="Proteomes" id="UP000494163"/>
    </source>
</evidence>
<dbReference type="EMBL" id="CP012526">
    <property type="protein sequence ID" value="ALC46316.1"/>
    <property type="molecule type" value="Genomic_DNA"/>
</dbReference>
<protein>
    <submittedName>
        <fullName evidence="1">Maker193</fullName>
    </submittedName>
</protein>